<dbReference type="KEGG" id="apuu:APUU_50573A"/>
<dbReference type="RefSeq" id="XP_041558056.1">
    <property type="nucleotide sequence ID" value="XM_041705585.1"/>
</dbReference>
<feature type="coiled-coil region" evidence="1">
    <location>
        <begin position="10"/>
        <end position="87"/>
    </location>
</feature>
<feature type="compositionally biased region" description="Basic and acidic residues" evidence="2">
    <location>
        <begin position="138"/>
        <end position="147"/>
    </location>
</feature>
<gene>
    <name evidence="3" type="ORF">APUU_50573A</name>
</gene>
<keyword evidence="1" id="KW-0175">Coiled coil</keyword>
<dbReference type="GeneID" id="64975867"/>
<proteinExistence type="predicted"/>
<dbReference type="Proteomes" id="UP000654913">
    <property type="component" value="Chromosome 5"/>
</dbReference>
<evidence type="ECO:0000256" key="1">
    <source>
        <dbReference type="SAM" id="Coils"/>
    </source>
</evidence>
<name>A0A7R7XR51_9EURO</name>
<keyword evidence="4" id="KW-1185">Reference proteome</keyword>
<evidence type="ECO:0000313" key="4">
    <source>
        <dbReference type="Proteomes" id="UP000654913"/>
    </source>
</evidence>
<evidence type="ECO:0000256" key="2">
    <source>
        <dbReference type="SAM" id="MobiDB-lite"/>
    </source>
</evidence>
<sequence>MKNAARFAELERLQQSIDDEMRREKLAKKLKAEEARKILERQEREEEEAAMKRAAVDQYKLEQKHQRQEEELRRRKLENLENEFREKVQTELDNLLGHVKGLVLAHDKVEVDEAVDVAHVDEATPTELSARRSVRKGRNTEVNEQKL</sequence>
<feature type="region of interest" description="Disordered" evidence="2">
    <location>
        <begin position="127"/>
        <end position="147"/>
    </location>
</feature>
<evidence type="ECO:0000313" key="3">
    <source>
        <dbReference type="EMBL" id="BCS25862.1"/>
    </source>
</evidence>
<reference evidence="3" key="1">
    <citation type="submission" date="2021-01" db="EMBL/GenBank/DDBJ databases">
        <authorList>
            <consortium name="Aspergillus puulaauensis MK2 genome sequencing consortium"/>
            <person name="Kazuki M."/>
            <person name="Futagami T."/>
        </authorList>
    </citation>
    <scope>NUCLEOTIDE SEQUENCE</scope>
    <source>
        <strain evidence="3">MK2</strain>
    </source>
</reference>
<accession>A0A7R7XR51</accession>
<organism evidence="3 4">
    <name type="scientific">Aspergillus puulaauensis</name>
    <dbReference type="NCBI Taxonomy" id="1220207"/>
    <lineage>
        <taxon>Eukaryota</taxon>
        <taxon>Fungi</taxon>
        <taxon>Dikarya</taxon>
        <taxon>Ascomycota</taxon>
        <taxon>Pezizomycotina</taxon>
        <taxon>Eurotiomycetes</taxon>
        <taxon>Eurotiomycetidae</taxon>
        <taxon>Eurotiales</taxon>
        <taxon>Aspergillaceae</taxon>
        <taxon>Aspergillus</taxon>
    </lineage>
</organism>
<dbReference type="AlphaFoldDB" id="A0A7R7XR51"/>
<reference evidence="3" key="2">
    <citation type="submission" date="2021-02" db="EMBL/GenBank/DDBJ databases">
        <title>Aspergillus puulaauensis MK2 genome sequence.</title>
        <authorList>
            <person name="Futagami T."/>
            <person name="Mori K."/>
            <person name="Kadooka C."/>
            <person name="Tanaka T."/>
        </authorList>
    </citation>
    <scope>NUCLEOTIDE SEQUENCE</scope>
    <source>
        <strain evidence="3">MK2</strain>
    </source>
</reference>
<dbReference type="EMBL" id="AP024447">
    <property type="protein sequence ID" value="BCS25862.1"/>
    <property type="molecule type" value="Genomic_DNA"/>
</dbReference>
<protein>
    <submittedName>
        <fullName evidence="3">Uncharacterized protein</fullName>
    </submittedName>
</protein>